<dbReference type="AlphaFoldDB" id="A0A3M9X0N0"/>
<dbReference type="EMBL" id="QKOD01000021">
    <property type="protein sequence ID" value="RNJ41302.1"/>
    <property type="molecule type" value="Genomic_DNA"/>
</dbReference>
<sequence>MQTAAGLLAALGDTIDAIKAHLATMDEDKLEALLAVMPSKSIAGSAEMVMLIHLYREIQTRQRGSNVLPFPLPGRRAR</sequence>
<evidence type="ECO:0000313" key="2">
    <source>
        <dbReference type="Proteomes" id="UP000275436"/>
    </source>
</evidence>
<comment type="caution">
    <text evidence="1">The sequence shown here is derived from an EMBL/GenBank/DDBJ whole genome shotgun (WGS) entry which is preliminary data.</text>
</comment>
<organism evidence="1 2">
    <name type="scientific">Mesorhizobium japonicum</name>
    <dbReference type="NCBI Taxonomy" id="2066070"/>
    <lineage>
        <taxon>Bacteria</taxon>
        <taxon>Pseudomonadati</taxon>
        <taxon>Pseudomonadota</taxon>
        <taxon>Alphaproteobacteria</taxon>
        <taxon>Hyphomicrobiales</taxon>
        <taxon>Phyllobacteriaceae</taxon>
        <taxon>Mesorhizobium</taxon>
    </lineage>
</organism>
<reference evidence="1 2" key="1">
    <citation type="journal article" date="2018" name="Mol. Plant Microbe Interact.">
        <title>Taxonomically Different Co-Microsymbionts of a Relict Legume, Oxytropis popoviana, Have Complementary Sets of Symbiotic Genes and Together Increase the Efficiency of Plant Nodulation.</title>
        <authorList>
            <person name="Safronova V."/>
            <person name="Belimov A."/>
            <person name="Sazanova A."/>
            <person name="Chirak E."/>
            <person name="Verkhozina A."/>
            <person name="Kuznetsova I."/>
            <person name="Andronov E."/>
            <person name="Puhalsky J."/>
            <person name="Tikhonovich I."/>
        </authorList>
    </citation>
    <scope>NUCLEOTIDE SEQUENCE [LARGE SCALE GENOMIC DNA]</scope>
    <source>
        <strain evidence="1 2">Opo-235</strain>
    </source>
</reference>
<gene>
    <name evidence="1" type="ORF">DNR46_34465</name>
</gene>
<accession>A0A3M9X0N0</accession>
<dbReference type="RefSeq" id="WP_123170419.1">
    <property type="nucleotide sequence ID" value="NZ_QKOD01000021.1"/>
</dbReference>
<protein>
    <submittedName>
        <fullName evidence="1">Uncharacterized protein</fullName>
    </submittedName>
</protein>
<evidence type="ECO:0000313" key="1">
    <source>
        <dbReference type="EMBL" id="RNJ41302.1"/>
    </source>
</evidence>
<proteinExistence type="predicted"/>
<name>A0A3M9X0N0_9HYPH</name>
<dbReference type="Proteomes" id="UP000275436">
    <property type="component" value="Unassembled WGS sequence"/>
</dbReference>